<keyword evidence="1" id="KW-0732">Signal</keyword>
<sequence>MKVTRILASLAVASTTAAAAVPANLDVTQIQSTVSHLDTVLTNLDGAAKSGTISKADLADSSDQLSGIHDLLNNLVGTIVGGVDSSELLQGALDLVGGVVTVVINALSYTDQVPDFGFLSESLVTRIQNGEVDKEGLEGILTVVGGKDGLAALNKVLEQGK</sequence>
<dbReference type="OrthoDB" id="4492304at2759"/>
<dbReference type="Proteomes" id="UP000184073">
    <property type="component" value="Unassembled WGS sequence"/>
</dbReference>
<evidence type="ECO:0000313" key="3">
    <source>
        <dbReference type="Proteomes" id="UP000184073"/>
    </source>
</evidence>
<name>A0A1L9PFF8_ASPVE</name>
<organism evidence="2 3">
    <name type="scientific">Aspergillus versicolor CBS 583.65</name>
    <dbReference type="NCBI Taxonomy" id="1036611"/>
    <lineage>
        <taxon>Eukaryota</taxon>
        <taxon>Fungi</taxon>
        <taxon>Dikarya</taxon>
        <taxon>Ascomycota</taxon>
        <taxon>Pezizomycotina</taxon>
        <taxon>Eurotiomycetes</taxon>
        <taxon>Eurotiomycetidae</taxon>
        <taxon>Eurotiales</taxon>
        <taxon>Aspergillaceae</taxon>
        <taxon>Aspergillus</taxon>
        <taxon>Aspergillus subgen. Nidulantes</taxon>
    </lineage>
</organism>
<evidence type="ECO:0000256" key="1">
    <source>
        <dbReference type="SAM" id="SignalP"/>
    </source>
</evidence>
<accession>A0A1L9PFF8</accession>
<protein>
    <submittedName>
        <fullName evidence="2">Uncharacterized protein</fullName>
    </submittedName>
</protein>
<keyword evidence="3" id="KW-1185">Reference proteome</keyword>
<dbReference type="AlphaFoldDB" id="A0A1L9PFF8"/>
<dbReference type="EMBL" id="KV878127">
    <property type="protein sequence ID" value="OJJ00271.1"/>
    <property type="molecule type" value="Genomic_DNA"/>
</dbReference>
<proteinExistence type="predicted"/>
<feature type="chain" id="PRO_5013313130" evidence="1">
    <location>
        <begin position="20"/>
        <end position="161"/>
    </location>
</feature>
<gene>
    <name evidence="2" type="ORF">ASPVEDRAFT_149236</name>
</gene>
<dbReference type="GeneID" id="63723702"/>
<dbReference type="VEuPathDB" id="FungiDB:ASPVEDRAFT_149236"/>
<dbReference type="RefSeq" id="XP_040666033.1">
    <property type="nucleotide sequence ID" value="XM_040808191.1"/>
</dbReference>
<reference evidence="3" key="1">
    <citation type="journal article" date="2017" name="Genome Biol.">
        <title>Comparative genomics reveals high biological diversity and specific adaptations in the industrially and medically important fungal genus Aspergillus.</title>
        <authorList>
            <person name="de Vries R.P."/>
            <person name="Riley R."/>
            <person name="Wiebenga A."/>
            <person name="Aguilar-Osorio G."/>
            <person name="Amillis S."/>
            <person name="Uchima C.A."/>
            <person name="Anderluh G."/>
            <person name="Asadollahi M."/>
            <person name="Askin M."/>
            <person name="Barry K."/>
            <person name="Battaglia E."/>
            <person name="Bayram O."/>
            <person name="Benocci T."/>
            <person name="Braus-Stromeyer S.A."/>
            <person name="Caldana C."/>
            <person name="Canovas D."/>
            <person name="Cerqueira G.C."/>
            <person name="Chen F."/>
            <person name="Chen W."/>
            <person name="Choi C."/>
            <person name="Clum A."/>
            <person name="Dos Santos R.A."/>
            <person name="Damasio A.R."/>
            <person name="Diallinas G."/>
            <person name="Emri T."/>
            <person name="Fekete E."/>
            <person name="Flipphi M."/>
            <person name="Freyberg S."/>
            <person name="Gallo A."/>
            <person name="Gournas C."/>
            <person name="Habgood R."/>
            <person name="Hainaut M."/>
            <person name="Harispe M.L."/>
            <person name="Henrissat B."/>
            <person name="Hilden K.S."/>
            <person name="Hope R."/>
            <person name="Hossain A."/>
            <person name="Karabika E."/>
            <person name="Karaffa L."/>
            <person name="Karanyi Z."/>
            <person name="Krasevec N."/>
            <person name="Kuo A."/>
            <person name="Kusch H."/>
            <person name="LaButti K."/>
            <person name="Lagendijk E.L."/>
            <person name="Lapidus A."/>
            <person name="Levasseur A."/>
            <person name="Lindquist E."/>
            <person name="Lipzen A."/>
            <person name="Logrieco A.F."/>
            <person name="MacCabe A."/>
            <person name="Maekelae M.R."/>
            <person name="Malavazi I."/>
            <person name="Melin P."/>
            <person name="Meyer V."/>
            <person name="Mielnichuk N."/>
            <person name="Miskei M."/>
            <person name="Molnar A.P."/>
            <person name="Mule G."/>
            <person name="Ngan C.Y."/>
            <person name="Orejas M."/>
            <person name="Orosz E."/>
            <person name="Ouedraogo J.P."/>
            <person name="Overkamp K.M."/>
            <person name="Park H.-S."/>
            <person name="Perrone G."/>
            <person name="Piumi F."/>
            <person name="Punt P.J."/>
            <person name="Ram A.F."/>
            <person name="Ramon A."/>
            <person name="Rauscher S."/>
            <person name="Record E."/>
            <person name="Riano-Pachon D.M."/>
            <person name="Robert V."/>
            <person name="Roehrig J."/>
            <person name="Ruller R."/>
            <person name="Salamov A."/>
            <person name="Salih N.S."/>
            <person name="Samson R.A."/>
            <person name="Sandor E."/>
            <person name="Sanguinetti M."/>
            <person name="Schuetze T."/>
            <person name="Sepcic K."/>
            <person name="Shelest E."/>
            <person name="Sherlock G."/>
            <person name="Sophianopoulou V."/>
            <person name="Squina F.M."/>
            <person name="Sun H."/>
            <person name="Susca A."/>
            <person name="Todd R.B."/>
            <person name="Tsang A."/>
            <person name="Unkles S.E."/>
            <person name="van de Wiele N."/>
            <person name="van Rossen-Uffink D."/>
            <person name="Oliveira J.V."/>
            <person name="Vesth T.C."/>
            <person name="Visser J."/>
            <person name="Yu J.-H."/>
            <person name="Zhou M."/>
            <person name="Andersen M.R."/>
            <person name="Archer D.B."/>
            <person name="Baker S.E."/>
            <person name="Benoit I."/>
            <person name="Brakhage A.A."/>
            <person name="Braus G.H."/>
            <person name="Fischer R."/>
            <person name="Frisvad J.C."/>
            <person name="Goldman G.H."/>
            <person name="Houbraken J."/>
            <person name="Oakley B."/>
            <person name="Pocsi I."/>
            <person name="Scazzocchio C."/>
            <person name="Seiboth B."/>
            <person name="vanKuyk P.A."/>
            <person name="Wortman J."/>
            <person name="Dyer P.S."/>
            <person name="Grigoriev I.V."/>
        </authorList>
    </citation>
    <scope>NUCLEOTIDE SEQUENCE [LARGE SCALE GENOMIC DNA]</scope>
    <source>
        <strain evidence="3">CBS 583.65</strain>
    </source>
</reference>
<feature type="signal peptide" evidence="1">
    <location>
        <begin position="1"/>
        <end position="19"/>
    </location>
</feature>
<evidence type="ECO:0000313" key="2">
    <source>
        <dbReference type="EMBL" id="OJJ00271.1"/>
    </source>
</evidence>
<dbReference type="STRING" id="1036611.A0A1L9PFF8"/>